<proteinExistence type="predicted"/>
<dbReference type="InterPro" id="IPR013324">
    <property type="entry name" value="RNA_pol_sigma_r3/r4-like"/>
</dbReference>
<organism evidence="1 2">
    <name type="scientific">Megasphaera hexanoica</name>
    <dbReference type="NCBI Taxonomy" id="1675036"/>
    <lineage>
        <taxon>Bacteria</taxon>
        <taxon>Bacillati</taxon>
        <taxon>Bacillota</taxon>
        <taxon>Negativicutes</taxon>
        <taxon>Veillonellales</taxon>
        <taxon>Veillonellaceae</taxon>
        <taxon>Megasphaera</taxon>
    </lineage>
</organism>
<dbReference type="Proteomes" id="UP001605989">
    <property type="component" value="Unassembled WGS sequence"/>
</dbReference>
<name>A0ABW7DRP1_9FIRM</name>
<dbReference type="Gene3D" id="1.20.140.160">
    <property type="match status" value="1"/>
</dbReference>
<dbReference type="SUPFAM" id="SSF88659">
    <property type="entry name" value="Sigma3 and sigma4 domains of RNA polymerase sigma factors"/>
    <property type="match status" value="1"/>
</dbReference>
<reference evidence="1 2" key="1">
    <citation type="submission" date="2024-10" db="EMBL/GenBank/DDBJ databases">
        <authorList>
            <person name="Sang B.-I."/>
            <person name="Prabhaharan D."/>
        </authorList>
    </citation>
    <scope>NUCLEOTIDE SEQUENCE [LARGE SCALE GENOMIC DNA]</scope>
    <source>
        <strain evidence="1 2">MH</strain>
    </source>
</reference>
<dbReference type="Pfam" id="PF07374">
    <property type="entry name" value="DUF1492"/>
    <property type="match status" value="1"/>
</dbReference>
<evidence type="ECO:0000313" key="1">
    <source>
        <dbReference type="EMBL" id="MFG6274056.1"/>
    </source>
</evidence>
<dbReference type="RefSeq" id="WP_113855200.1">
    <property type="nucleotide sequence ID" value="NZ_CP011940.1"/>
</dbReference>
<sequence length="159" mass="18844">MDIVKENITDAKKYLTAIREQHYELEELKYERYLEENGLCIKVSNPARICISSGGSNDLSNIPVHIEQFMKRIEKEEAELYRMRDTGKEFIDQLPDARGRAILKYYYVDFLTWEQVALRIHLSQSRTYNSHRLALENLNSKIRAAWMQKCIQILKDRSK</sequence>
<keyword evidence="2" id="KW-1185">Reference proteome</keyword>
<evidence type="ECO:0000313" key="2">
    <source>
        <dbReference type="Proteomes" id="UP001605989"/>
    </source>
</evidence>
<accession>A0ABW7DRP1</accession>
<protein>
    <submittedName>
        <fullName evidence="1">DUF1492 domain-containing protein</fullName>
    </submittedName>
</protein>
<dbReference type="InterPro" id="IPR010861">
    <property type="entry name" value="DUF1492"/>
</dbReference>
<comment type="caution">
    <text evidence="1">The sequence shown here is derived from an EMBL/GenBank/DDBJ whole genome shotgun (WGS) entry which is preliminary data.</text>
</comment>
<gene>
    <name evidence="1" type="ORF">ACGTZG_12765</name>
</gene>
<dbReference type="EMBL" id="JBIEKR010000013">
    <property type="protein sequence ID" value="MFG6274056.1"/>
    <property type="molecule type" value="Genomic_DNA"/>
</dbReference>